<dbReference type="InterPro" id="IPR001611">
    <property type="entry name" value="Leu-rich_rpt"/>
</dbReference>
<reference evidence="17" key="4">
    <citation type="submission" date="2025-08" db="UniProtKB">
        <authorList>
            <consortium name="Ensembl"/>
        </authorList>
    </citation>
    <scope>IDENTIFICATION</scope>
</reference>
<feature type="domain" description="Laminin G" evidence="15">
    <location>
        <begin position="1060"/>
        <end position="1227"/>
    </location>
</feature>
<keyword evidence="6 13" id="KW-0732">Signal</keyword>
<keyword evidence="4 11" id="KW-0245">EGF-like domain</keyword>
<dbReference type="InterPro" id="IPR013320">
    <property type="entry name" value="ConA-like_dom_sf"/>
</dbReference>
<keyword evidence="5" id="KW-0433">Leucine-rich repeat</keyword>
<keyword evidence="18" id="KW-1185">Reference proteome</keyword>
<dbReference type="SUPFAM" id="SSF49899">
    <property type="entry name" value="Concanavalin A-like lectins/glucanases"/>
    <property type="match status" value="1"/>
</dbReference>
<evidence type="ECO:0000313" key="17">
    <source>
        <dbReference type="Ensembl" id="ENSCMIP00000047658.1"/>
    </source>
</evidence>
<keyword evidence="9 11" id="KW-1015">Disulfide bond</keyword>
<dbReference type="SMART" id="SM00365">
    <property type="entry name" value="LRR_SD22"/>
    <property type="match status" value="5"/>
</dbReference>
<evidence type="ECO:0000256" key="13">
    <source>
        <dbReference type="SAM" id="SignalP"/>
    </source>
</evidence>
<dbReference type="PROSITE" id="PS00010">
    <property type="entry name" value="ASX_HYDROXYL"/>
    <property type="match status" value="2"/>
</dbReference>
<feature type="disulfide bond" evidence="11">
    <location>
        <begin position="847"/>
        <end position="856"/>
    </location>
</feature>
<dbReference type="InterPro" id="IPR001881">
    <property type="entry name" value="EGF-like_Ca-bd_dom"/>
</dbReference>
<evidence type="ECO:0000256" key="6">
    <source>
        <dbReference type="ARBA" id="ARBA00022729"/>
    </source>
</evidence>
<dbReference type="SMART" id="SM00369">
    <property type="entry name" value="LRR_TYP"/>
    <property type="match status" value="14"/>
</dbReference>
<feature type="domain" description="EGF-like" evidence="16">
    <location>
        <begin position="1021"/>
        <end position="1057"/>
    </location>
</feature>
<feature type="domain" description="EGF-like" evidence="16">
    <location>
        <begin position="1300"/>
        <end position="1336"/>
    </location>
</feature>
<dbReference type="FunFam" id="2.10.25.10:FF:000054">
    <property type="entry name" value="Slit guidance ligand 2"/>
    <property type="match status" value="1"/>
</dbReference>
<reference evidence="17" key="5">
    <citation type="submission" date="2025-09" db="UniProtKB">
        <authorList>
            <consortium name="Ensembl"/>
        </authorList>
    </citation>
    <scope>IDENTIFICATION</scope>
</reference>
<evidence type="ECO:0000259" key="14">
    <source>
        <dbReference type="PROSITE" id="PS01225"/>
    </source>
</evidence>
<feature type="domain" description="EGF-like" evidence="16">
    <location>
        <begin position="822"/>
        <end position="857"/>
    </location>
</feature>
<reference evidence="18" key="3">
    <citation type="journal article" date="2014" name="Nature">
        <title>Elephant shark genome provides unique insights into gnathostome evolution.</title>
        <authorList>
            <consortium name="International Elephant Shark Genome Sequencing Consortium"/>
            <person name="Venkatesh B."/>
            <person name="Lee A.P."/>
            <person name="Ravi V."/>
            <person name="Maurya A.K."/>
            <person name="Lian M.M."/>
            <person name="Swann J.B."/>
            <person name="Ohta Y."/>
            <person name="Flajnik M.F."/>
            <person name="Sutoh Y."/>
            <person name="Kasahara M."/>
            <person name="Hoon S."/>
            <person name="Gangu V."/>
            <person name="Roy S.W."/>
            <person name="Irimia M."/>
            <person name="Korzh V."/>
            <person name="Kondrychyn I."/>
            <person name="Lim Z.W."/>
            <person name="Tay B.H."/>
            <person name="Tohari S."/>
            <person name="Kong K.W."/>
            <person name="Ho S."/>
            <person name="Lorente-Galdos B."/>
            <person name="Quilez J."/>
            <person name="Marques-Bonet T."/>
            <person name="Raney B.J."/>
            <person name="Ingham P.W."/>
            <person name="Tay A."/>
            <person name="Hillier L.W."/>
            <person name="Minx P."/>
            <person name="Boehm T."/>
            <person name="Wilson R.K."/>
            <person name="Brenner S."/>
            <person name="Warren W.C."/>
        </authorList>
    </citation>
    <scope>NUCLEOTIDE SEQUENCE [LARGE SCALE GENOMIC DNA]</scope>
</reference>
<comment type="subcellular location">
    <subcellularLocation>
        <location evidence="1">Secreted</location>
    </subcellularLocation>
</comment>
<reference evidence="18" key="2">
    <citation type="journal article" date="2007" name="PLoS Biol.">
        <title>Survey sequencing and comparative analysis of the elephant shark (Callorhinchus milii) genome.</title>
        <authorList>
            <person name="Venkatesh B."/>
            <person name="Kirkness E.F."/>
            <person name="Loh Y.H."/>
            <person name="Halpern A.L."/>
            <person name="Lee A.P."/>
            <person name="Johnson J."/>
            <person name="Dandona N."/>
            <person name="Viswanathan L.D."/>
            <person name="Tay A."/>
            <person name="Venter J.C."/>
            <person name="Strausberg R.L."/>
            <person name="Brenner S."/>
        </authorList>
    </citation>
    <scope>NUCLEOTIDE SEQUENCE [LARGE SCALE GENOMIC DNA]</scope>
</reference>
<dbReference type="FunFam" id="3.80.10.10:FF:000002">
    <property type="entry name" value="Slit guidance ligand 2"/>
    <property type="match status" value="2"/>
</dbReference>
<feature type="disulfide bond" evidence="11">
    <location>
        <begin position="888"/>
        <end position="897"/>
    </location>
</feature>
<feature type="domain" description="EGF-like" evidence="16">
    <location>
        <begin position="976"/>
        <end position="1012"/>
    </location>
</feature>
<dbReference type="InterPro" id="IPR051355">
    <property type="entry name" value="Notch/Slit_guidance"/>
</dbReference>
<dbReference type="GO" id="GO:0007411">
    <property type="term" value="P:axon guidance"/>
    <property type="evidence" value="ECO:0007669"/>
    <property type="project" value="TreeGrafter"/>
</dbReference>
<dbReference type="PROSITE" id="PS50025">
    <property type="entry name" value="LAM_G_DOMAIN"/>
    <property type="match status" value="1"/>
</dbReference>
<dbReference type="PROSITE" id="PS01225">
    <property type="entry name" value="CTCK_2"/>
    <property type="match status" value="1"/>
</dbReference>
<dbReference type="InterPro" id="IPR018097">
    <property type="entry name" value="EGF_Ca-bd_CS"/>
</dbReference>
<dbReference type="CDD" id="cd00110">
    <property type="entry name" value="LamG"/>
    <property type="match status" value="1"/>
</dbReference>
<dbReference type="InterPro" id="IPR006207">
    <property type="entry name" value="Cys_knot_C"/>
</dbReference>
<evidence type="ECO:0000259" key="15">
    <source>
        <dbReference type="PROSITE" id="PS50025"/>
    </source>
</evidence>
<keyword evidence="8" id="KW-0221">Differentiation</keyword>
<feature type="disulfide bond" evidence="11">
    <location>
        <begin position="1047"/>
        <end position="1056"/>
    </location>
</feature>
<feature type="domain" description="EGF-like" evidence="16">
    <location>
        <begin position="900"/>
        <end position="936"/>
    </location>
</feature>
<dbReference type="FunFam" id="2.10.25.10:FF:000080">
    <property type="entry name" value="Neurogenic locus notch 1"/>
    <property type="match status" value="1"/>
</dbReference>
<dbReference type="FunFam" id="2.10.25.10:FF:000062">
    <property type="entry name" value="Slit guidance ligand 2"/>
    <property type="match status" value="1"/>
</dbReference>
<sequence length="1417" mass="157249">MAGFKDRILCSLILALVFWGLCAHSCPSRCICSGSNVDCHRLGLKSVPKGIPRNTERLHLEENQITAIERGAFQDLKQLERLDLSENRIQAIPRKAFRGIVDIKNLQLDNNHIGCIEDGTFRALRDLEILTLNNNNISLIPLTSFNHMPKLRTLRLHSNSLFCNCHLAWLSDWLRQRHPIGLYAQCTGPVHLRGHYIANVQKKEFVCHGLHSSETQSCSARAVSCPGACVCSNNIVDCRGKGLTEIPVNLPEGIVEMEMNGGTLISLTSFLCRDLSKNQISEIAGDAFQGLRSLSSLVLYGNKITELPKGLFDGLISLQLLLLNANKINCLRVNTFRDLQNLNLLSLYDNKLQTITKGLFAPLRSIQTLHLAQNPFVCDCHLRWLADYLHNNPIETSGARCSSPRRLANKRINQIKGKKFRCSALTGCLLCAGSEDYRTKLSGDCFMDLVCPEKCRCEGTVVDCSNQKHTRIPSHLPEHTTELRLNDNELTILEATGIFKKLQNLRKINLSNNKIRDIREGVFEGASGILELLLTGNELEMVHSRMFAGLSGLKTLMLRNNLISCVNNDTFTGLSSVRLLSLYDNRISTITPGAFSTLHSLSTINLLSNPYNCNCHLAWLGKWLRRRRVVSGNPRCHKPNFLKEIPIQDVAIQDFTCDVDNNESSCLPVSRCPELCNCADTVVRCSNRGLRALPKGIPKDVTEIVCFSPLMTLVIAQFLFCRDLSNNSISMLNNSSFKPWHLVELMISLVATPLPYWLALGANPLHCDCNLRWLSEWVKTGYKEPGIARCTGPEDMNEKLLLTTPSNKFQCKGIVSVLAKCSPCLSNPCRNNGTCNDDPTEFYRCTCPYGFKGQDCNTPINSCINSPCQNGGTCHVNEGEKDGFRCVCPEGFEGQVCDQNADDCEDNDCENNSTCVDGTNNYVCLCQPNYTGELCEEVVDLCARGFNPCQHNSKCISRGRTCECLPGYVGEHCDTDYDDCTDHKCRHGAKCVDAINGYTCVCPTGFSGLFCELRPPMVLPRTTPCDSYECQNGAQCIEVEKEPVCQCLAGFVGPRCEKLVTVNFIGKDSYVVLSASKVRPQANISLQVATDKDNGILLYKGDNDPLALELYQGHVRLMYDTSSYPPTTVYSVETINDGQFHMVELVMMNQSLSLVVDKGVPKSLGKLQKQPTLNMNSPLYIGGSWLALSPLENLNGFHGCIHDVRINNELQDFQHLPKMPLGVSPGCGSCNICKHGTCRSVQQPGVMCDCHLGWTGPLCDQEINNHCSKCVHGSCLPSDPGQRCVCNEGYTGRFCDKEELTDRCQDVWCHHGRCKSSVQGEARCECDTNFTGENCERELPCQGEMIRDVYRKQQGHTSCQTSARVPRLECKGSCGSGGCCVPLRSKRRKYAFQCTDGSSFTEELERVVECGCSTCSS</sequence>
<dbReference type="GO" id="GO:0008201">
    <property type="term" value="F:heparin binding"/>
    <property type="evidence" value="ECO:0007669"/>
    <property type="project" value="TreeGrafter"/>
</dbReference>
<dbReference type="Ensembl" id="ENSCMIT00000048330.1">
    <property type="protein sequence ID" value="ENSCMIP00000047658.1"/>
    <property type="gene ID" value="ENSCMIG00000019490.1"/>
</dbReference>
<dbReference type="GeneTree" id="ENSGT00940000159322"/>
<dbReference type="PROSITE" id="PS01187">
    <property type="entry name" value="EGF_CA"/>
    <property type="match status" value="2"/>
</dbReference>
<dbReference type="Pfam" id="PF13855">
    <property type="entry name" value="LRR_8"/>
    <property type="match status" value="4"/>
</dbReference>
<name>A0A4W3K7T8_CALMI</name>
<dbReference type="PANTHER" id="PTHR45836">
    <property type="entry name" value="SLIT HOMOLOG"/>
    <property type="match status" value="1"/>
</dbReference>
<evidence type="ECO:0000256" key="8">
    <source>
        <dbReference type="ARBA" id="ARBA00022782"/>
    </source>
</evidence>
<reference evidence="18" key="1">
    <citation type="journal article" date="2006" name="Science">
        <title>Ancient noncoding elements conserved in the human genome.</title>
        <authorList>
            <person name="Venkatesh B."/>
            <person name="Kirkness E.F."/>
            <person name="Loh Y.H."/>
            <person name="Halpern A.L."/>
            <person name="Lee A.P."/>
            <person name="Johnson J."/>
            <person name="Dandona N."/>
            <person name="Viswanathan L.D."/>
            <person name="Tay A."/>
            <person name="Venter J.C."/>
            <person name="Strausberg R.L."/>
            <person name="Brenner S."/>
        </authorList>
    </citation>
    <scope>NUCLEOTIDE SEQUENCE [LARGE SCALE GENOMIC DNA]</scope>
</reference>
<dbReference type="InterPro" id="IPR003591">
    <property type="entry name" value="Leu-rich_rpt_typical-subtyp"/>
</dbReference>
<feature type="domain" description="EGF-like" evidence="16">
    <location>
        <begin position="859"/>
        <end position="898"/>
    </location>
</feature>
<dbReference type="PROSITE" id="PS51450">
    <property type="entry name" value="LRR"/>
    <property type="match status" value="2"/>
</dbReference>
<dbReference type="SMART" id="SM00013">
    <property type="entry name" value="LRRNT"/>
    <property type="match status" value="4"/>
</dbReference>
<feature type="domain" description="EGF-like" evidence="16">
    <location>
        <begin position="1255"/>
        <end position="1296"/>
    </location>
</feature>
<dbReference type="CDD" id="cd00054">
    <property type="entry name" value="EGF_CA"/>
    <property type="match status" value="4"/>
</dbReference>
<feature type="signal peptide" evidence="13">
    <location>
        <begin position="1"/>
        <end position="23"/>
    </location>
</feature>
<dbReference type="Pfam" id="PF01462">
    <property type="entry name" value="LRRNT"/>
    <property type="match status" value="3"/>
</dbReference>
<dbReference type="PROSITE" id="PS01186">
    <property type="entry name" value="EGF_2"/>
    <property type="match status" value="6"/>
</dbReference>
<dbReference type="FunFam" id="2.10.25.10:FF:000063">
    <property type="entry name" value="Slit guidance ligand 2"/>
    <property type="match status" value="1"/>
</dbReference>
<evidence type="ECO:0000256" key="4">
    <source>
        <dbReference type="ARBA" id="ARBA00022536"/>
    </source>
</evidence>
<keyword evidence="2" id="KW-0217">Developmental protein</keyword>
<dbReference type="PROSITE" id="PS50026">
    <property type="entry name" value="EGF_3"/>
    <property type="match status" value="8"/>
</dbReference>
<feature type="disulfide bond" evidence="11">
    <location>
        <begin position="1286"/>
        <end position="1295"/>
    </location>
</feature>
<dbReference type="GO" id="GO:0005576">
    <property type="term" value="C:extracellular region"/>
    <property type="evidence" value="ECO:0007669"/>
    <property type="project" value="UniProtKB-SubCell"/>
</dbReference>
<keyword evidence="3" id="KW-0964">Secreted</keyword>
<dbReference type="Gene3D" id="2.60.120.200">
    <property type="match status" value="1"/>
</dbReference>
<feature type="disulfide bond" evidence="11">
    <location>
        <begin position="1326"/>
        <end position="1335"/>
    </location>
</feature>
<dbReference type="SMART" id="SM00282">
    <property type="entry name" value="LamG"/>
    <property type="match status" value="1"/>
</dbReference>
<evidence type="ECO:0000256" key="7">
    <source>
        <dbReference type="ARBA" id="ARBA00022737"/>
    </source>
</evidence>
<dbReference type="FunFam" id="2.60.120.200:FF:000047">
    <property type="entry name" value="Slit guidance ligand 3"/>
    <property type="match status" value="1"/>
</dbReference>
<dbReference type="FunFam" id="2.10.25.10:FF:000045">
    <property type="entry name" value="Slit guidance ligand 2"/>
    <property type="match status" value="1"/>
</dbReference>
<feature type="disulfide bond" evidence="11">
    <location>
        <begin position="1002"/>
        <end position="1011"/>
    </location>
</feature>
<feature type="disulfide bond" evidence="11">
    <location>
        <begin position="1267"/>
        <end position="1284"/>
    </location>
</feature>
<feature type="domain" description="EGF-like" evidence="16">
    <location>
        <begin position="938"/>
        <end position="974"/>
    </location>
</feature>
<dbReference type="Pfam" id="PF01463">
    <property type="entry name" value="LRRCT"/>
    <property type="match status" value="4"/>
</dbReference>
<dbReference type="InterPro" id="IPR001791">
    <property type="entry name" value="Laminin_G"/>
</dbReference>
<dbReference type="SUPFAM" id="SSF52058">
    <property type="entry name" value="L domain-like"/>
    <property type="match status" value="3"/>
</dbReference>
<feature type="chain" id="PRO_5021366601" evidence="13">
    <location>
        <begin position="24"/>
        <end position="1417"/>
    </location>
</feature>
<evidence type="ECO:0000256" key="10">
    <source>
        <dbReference type="ARBA" id="ARBA00023180"/>
    </source>
</evidence>
<dbReference type="FunFam" id="3.80.10.10:FF:000039">
    <property type="entry name" value="slit homolog 2 protein isoform X2"/>
    <property type="match status" value="1"/>
</dbReference>
<dbReference type="GO" id="GO:0050919">
    <property type="term" value="P:negative chemotaxis"/>
    <property type="evidence" value="ECO:0007669"/>
    <property type="project" value="TreeGrafter"/>
</dbReference>
<evidence type="ECO:0000256" key="2">
    <source>
        <dbReference type="ARBA" id="ARBA00022473"/>
    </source>
</evidence>
<protein>
    <submittedName>
        <fullName evidence="17">Slit homolog 3 (Drosophila)</fullName>
    </submittedName>
</protein>
<dbReference type="PROSITE" id="PS00022">
    <property type="entry name" value="EGF_1"/>
    <property type="match status" value="8"/>
</dbReference>
<evidence type="ECO:0000256" key="3">
    <source>
        <dbReference type="ARBA" id="ARBA00022525"/>
    </source>
</evidence>
<dbReference type="GO" id="GO:0048495">
    <property type="term" value="F:Roundabout binding"/>
    <property type="evidence" value="ECO:0007669"/>
    <property type="project" value="TreeGrafter"/>
</dbReference>
<accession>A0A4W3K7T8</accession>
<dbReference type="InterPro" id="IPR000152">
    <property type="entry name" value="EGF-type_Asp/Asn_hydroxyl_site"/>
</dbReference>
<evidence type="ECO:0000256" key="12">
    <source>
        <dbReference type="PROSITE-ProRule" id="PRU00122"/>
    </source>
</evidence>
<dbReference type="SMART" id="SM00041">
    <property type="entry name" value="CT"/>
    <property type="match status" value="1"/>
</dbReference>
<dbReference type="InterPro" id="IPR000742">
    <property type="entry name" value="EGF"/>
</dbReference>
<evidence type="ECO:0000256" key="9">
    <source>
        <dbReference type="ARBA" id="ARBA00023157"/>
    </source>
</evidence>
<evidence type="ECO:0000259" key="16">
    <source>
        <dbReference type="PROSITE" id="PS50026"/>
    </source>
</evidence>
<dbReference type="Gene3D" id="3.80.10.10">
    <property type="entry name" value="Ribonuclease Inhibitor"/>
    <property type="match status" value="4"/>
</dbReference>
<feature type="disulfide bond" evidence="11">
    <location>
        <begin position="1304"/>
        <end position="1314"/>
    </location>
</feature>
<keyword evidence="10" id="KW-0325">Glycoprotein</keyword>
<evidence type="ECO:0000256" key="1">
    <source>
        <dbReference type="ARBA" id="ARBA00004613"/>
    </source>
</evidence>
<dbReference type="InterPro" id="IPR032675">
    <property type="entry name" value="LRR_dom_sf"/>
</dbReference>
<feature type="disulfide bond" evidence="11">
    <location>
        <begin position="964"/>
        <end position="973"/>
    </location>
</feature>
<feature type="disulfide bond" evidence="11">
    <location>
        <begin position="926"/>
        <end position="935"/>
    </location>
</feature>
<dbReference type="InterPro" id="IPR000483">
    <property type="entry name" value="Cys-rich_flank_reg_C"/>
</dbReference>
<proteinExistence type="predicted"/>
<dbReference type="InterPro" id="IPR000372">
    <property type="entry name" value="LRRNT"/>
</dbReference>
<feature type="disulfide bond" evidence="12">
    <location>
        <begin position="1200"/>
        <end position="1227"/>
    </location>
</feature>
<dbReference type="SMART" id="SM00082">
    <property type="entry name" value="LRRCT"/>
    <property type="match status" value="4"/>
</dbReference>
<dbReference type="Pfam" id="PF00008">
    <property type="entry name" value="EGF"/>
    <property type="match status" value="5"/>
</dbReference>
<comment type="caution">
    <text evidence="11">Lacks conserved residue(s) required for the propagation of feature annotation.</text>
</comment>
<organism evidence="17 18">
    <name type="scientific">Callorhinchus milii</name>
    <name type="common">Ghost shark</name>
    <dbReference type="NCBI Taxonomy" id="7868"/>
    <lineage>
        <taxon>Eukaryota</taxon>
        <taxon>Metazoa</taxon>
        <taxon>Chordata</taxon>
        <taxon>Craniata</taxon>
        <taxon>Vertebrata</taxon>
        <taxon>Chondrichthyes</taxon>
        <taxon>Holocephali</taxon>
        <taxon>Chimaeriformes</taxon>
        <taxon>Callorhinchidae</taxon>
        <taxon>Callorhinchus</taxon>
    </lineage>
</organism>
<dbReference type="PANTHER" id="PTHR45836:SF9">
    <property type="entry name" value="SLIT HOMOLOG 3 PROTEIN"/>
    <property type="match status" value="1"/>
</dbReference>
<feature type="domain" description="CTCK" evidence="14">
    <location>
        <begin position="1341"/>
        <end position="1416"/>
    </location>
</feature>
<keyword evidence="7" id="KW-0677">Repeat</keyword>
<dbReference type="SUPFAM" id="SSF57196">
    <property type="entry name" value="EGF/Laminin"/>
    <property type="match status" value="5"/>
</dbReference>
<dbReference type="SMART" id="SM00181">
    <property type="entry name" value="EGF"/>
    <property type="match status" value="9"/>
</dbReference>
<dbReference type="Gene3D" id="2.10.25.10">
    <property type="entry name" value="Laminin"/>
    <property type="match status" value="7"/>
</dbReference>
<evidence type="ECO:0000256" key="11">
    <source>
        <dbReference type="PROSITE-ProRule" id="PRU00076"/>
    </source>
</evidence>
<dbReference type="SMART" id="SM00179">
    <property type="entry name" value="EGF_CA"/>
    <property type="match status" value="7"/>
</dbReference>
<dbReference type="PROSITE" id="PS01185">
    <property type="entry name" value="CTCK_1"/>
    <property type="match status" value="1"/>
</dbReference>
<dbReference type="FunFam" id="2.10.25.10:FF:000053">
    <property type="entry name" value="Slit guidance ligand 2"/>
    <property type="match status" value="1"/>
</dbReference>
<evidence type="ECO:0000313" key="18">
    <source>
        <dbReference type="Proteomes" id="UP000314986"/>
    </source>
</evidence>
<dbReference type="Pfam" id="PF02210">
    <property type="entry name" value="Laminin_G_2"/>
    <property type="match status" value="1"/>
</dbReference>
<dbReference type="GO" id="GO:0005509">
    <property type="term" value="F:calcium ion binding"/>
    <property type="evidence" value="ECO:0007669"/>
    <property type="project" value="InterPro"/>
</dbReference>
<dbReference type="Proteomes" id="UP000314986">
    <property type="component" value="Unassembled WGS sequence"/>
</dbReference>
<evidence type="ECO:0000256" key="5">
    <source>
        <dbReference type="ARBA" id="ARBA00022614"/>
    </source>
</evidence>